<feature type="compositionally biased region" description="Polar residues" evidence="3">
    <location>
        <begin position="86"/>
        <end position="109"/>
    </location>
</feature>
<feature type="compositionally biased region" description="Polar residues" evidence="3">
    <location>
        <begin position="1178"/>
        <end position="1193"/>
    </location>
</feature>
<dbReference type="Gene3D" id="1.10.10.2220">
    <property type="match status" value="1"/>
</dbReference>
<gene>
    <name evidence="5" type="primary">g13314</name>
    <name evidence="5" type="ORF">VP750_LOCUS11803</name>
</gene>
<dbReference type="InterPro" id="IPR029493">
    <property type="entry name" value="RecD2-like_HHH"/>
</dbReference>
<dbReference type="InterPro" id="IPR050534">
    <property type="entry name" value="Coronavir_polyprotein_1ab"/>
</dbReference>
<feature type="domain" description="Helix-hairpin-helix DNA-binding motif class 1" evidence="4">
    <location>
        <begin position="500"/>
        <end position="520"/>
    </location>
</feature>
<feature type="domain" description="Helix-hairpin-helix DNA-binding motif class 1" evidence="4">
    <location>
        <begin position="251"/>
        <end position="270"/>
    </location>
</feature>
<dbReference type="InterPro" id="IPR055446">
    <property type="entry name" value="RecD2_N_OB"/>
</dbReference>
<dbReference type="InterPro" id="IPR027785">
    <property type="entry name" value="UvrD-like_helicase_C"/>
</dbReference>
<dbReference type="Pfam" id="PF13538">
    <property type="entry name" value="UvrD_C_2"/>
    <property type="match status" value="1"/>
</dbReference>
<dbReference type="InterPro" id="IPR027417">
    <property type="entry name" value="P-loop_NTPase"/>
</dbReference>
<dbReference type="Gene3D" id="3.40.50.300">
    <property type="entry name" value="P-loop containing nucleotide triphosphate hydrolases"/>
    <property type="match status" value="2"/>
</dbReference>
<evidence type="ECO:0000313" key="6">
    <source>
        <dbReference type="Proteomes" id="UP001497392"/>
    </source>
</evidence>
<sequence length="1309" mass="141390">MGTLAPYSQAAVCSNHPQSLASLLRPQREQPCKVASLRATLTSDAATRKHLPQHLQDAYQRKQNSPRSNAYSSAVAQAEEDYEASHLSQQQLAEPLQQRGSNGAQLGGSMTETGARQALVDRANEGLANEEQVQRLEGALAVASASVEGTIQNVTYKDEKSGYTVLKVAALHTLGEPPEQRTSAAQRTPRSGKGGDPKSIVTVVGNLPHAVKGQQLRFVGDWVLHPRHSWQLKATAFEEVVPRSPQAVAAYLASTIDGVGYATATKLVDAFGTRVLSLMDSPECVERLSEVDNIGRTRAANIKQLWDASRELREMRQFVKTLGLTGRLAQMLVERHGKHTEARLKQDPYSCLHGMPGVTFRVAEDLAWAVNAPTDLPSRGATAFLHTLQLASEKAGHTHLPWEVLIMHTQRLLSSSGRPWKDAERLKDIAQHLQISGHIVVEAPHAELQTVPKPEGRELPALPQIFGGSMWGGASDGMAGNSSSKGDSLQDHLQRESLERYLTSRIQGVGPNRAKQLVELHGVAIVQQLDGDAEAALKALAQIRGVGRKTAEQMLRSWAQNSKKVGPWKDLSAGMQQGVEMAQSSENFSTPDPDLQWPWDPQSRCYLADMHETEVRVAAALSRIAAQEEQSFDGGEERVHNWDKARREKERKEEGKESPLSEGQKAAVMRASRAPLIVLTGGPGCGKTFATKAIVQLWQSQLKDIRLAAPTGRAAERLQEEANKRGPRAQIKATTIHRLLNYRSWSQRRQGQEKDSSEGGDDLEGFFAFNGQRTLEAPSGKLSILVDETSMLDMSLASSLLDAIPTDIPVQLVLVGDADQLPPVSAGSFLSAAIDSGVVPVVDLREVFRQAQGSDIVKAAHAVHAGRMPSLTRIDPAQPSEESKERQALWVVPQSMADIEDEVVHTVQSSIMTDRGVDVRRDLQVLTPMRKGPAGVQSLNARLQALLNPPQNGKGEIRVSSAADTPQILRVGDRVIQAVNNYDKEVFNGDPGYVVSVDAAARRVRVQFPSSGAESGTGREVEYTGAELWEVELAWATTVHKAQGSESKAVIVVLSPAHRPLLTRRLFYTAITRAREAVVVVGAEAAMRTALQGTQGDVRLSSLHGRLAAAADRLNLPRCTPVVYRRPVAEGQGFAAAGPVDDAVSQKVSDSVHQAQEEQHLDDLAASTRQRQEAVQELPSSSAVYNNGSSDSAVSVHLPGTSAGRAGQQIPLPQEAAVPSSFSSSSSEPAASASGRQGPHEPNGSASEPAAAVPVHMAQQDEQSAHSTQGGDPRRSNMHQHRPFMRAKKASSLQGARQSQGGRPNSTQS</sequence>
<accession>A0ABP1GDF4</accession>
<evidence type="ECO:0000313" key="5">
    <source>
        <dbReference type="EMBL" id="CAL5229897.1"/>
    </source>
</evidence>
<feature type="compositionally biased region" description="Polar residues" evidence="3">
    <location>
        <begin position="180"/>
        <end position="189"/>
    </location>
</feature>
<feature type="region of interest" description="Disordered" evidence="3">
    <location>
        <begin position="55"/>
        <end position="109"/>
    </location>
</feature>
<proteinExistence type="predicted"/>
<feature type="compositionally biased region" description="Polar residues" evidence="3">
    <location>
        <begin position="1291"/>
        <end position="1309"/>
    </location>
</feature>
<dbReference type="Proteomes" id="UP001497392">
    <property type="component" value="Unassembled WGS sequence"/>
</dbReference>
<feature type="domain" description="Helix-hairpin-helix DNA-binding motif class 1" evidence="4">
    <location>
        <begin position="538"/>
        <end position="557"/>
    </location>
</feature>
<dbReference type="SUPFAM" id="SSF47781">
    <property type="entry name" value="RuvA domain 2-like"/>
    <property type="match status" value="1"/>
</dbReference>
<dbReference type="Pfam" id="PF23139">
    <property type="entry name" value="OB_YrrC"/>
    <property type="match status" value="1"/>
</dbReference>
<reference evidence="5 6" key="1">
    <citation type="submission" date="2024-06" db="EMBL/GenBank/DDBJ databases">
        <authorList>
            <person name="Kraege A."/>
            <person name="Thomma B."/>
        </authorList>
    </citation>
    <scope>NUCLEOTIDE SEQUENCE [LARGE SCALE GENOMIC DNA]</scope>
</reference>
<dbReference type="InterPro" id="IPR041451">
    <property type="entry name" value="RecD2_SH13"/>
</dbReference>
<dbReference type="EMBL" id="CAXHTA020000021">
    <property type="protein sequence ID" value="CAL5229897.1"/>
    <property type="molecule type" value="Genomic_DNA"/>
</dbReference>
<protein>
    <submittedName>
        <fullName evidence="5">G13314 protein</fullName>
    </submittedName>
</protein>
<name>A0ABP1GDF4_9CHLO</name>
<feature type="compositionally biased region" description="Polar residues" evidence="3">
    <location>
        <begin position="61"/>
        <end position="75"/>
    </location>
</feature>
<comment type="caution">
    <text evidence="5">The sequence shown here is derived from an EMBL/GenBank/DDBJ whole genome shotgun (WGS) entry which is preliminary data.</text>
</comment>
<dbReference type="PANTHER" id="PTHR43788:SF6">
    <property type="entry name" value="DNA HELICASE B"/>
    <property type="match status" value="1"/>
</dbReference>
<dbReference type="InterPro" id="IPR003583">
    <property type="entry name" value="Hlx-hairpin-Hlx_DNA-bd_motif"/>
</dbReference>
<feature type="domain" description="Helix-hairpin-helix DNA-binding motif class 1" evidence="4">
    <location>
        <begin position="286"/>
        <end position="305"/>
    </location>
</feature>
<evidence type="ECO:0000256" key="1">
    <source>
        <dbReference type="ARBA" id="ARBA00022741"/>
    </source>
</evidence>
<dbReference type="Pfam" id="PF13604">
    <property type="entry name" value="AAA_30"/>
    <property type="match status" value="1"/>
</dbReference>
<keyword evidence="6" id="KW-1185">Reference proteome</keyword>
<feature type="compositionally biased region" description="Low complexity" evidence="3">
    <location>
        <begin position="1215"/>
        <end position="1234"/>
    </location>
</feature>
<dbReference type="Gene3D" id="2.30.30.940">
    <property type="match status" value="1"/>
</dbReference>
<organism evidence="5 6">
    <name type="scientific">Coccomyxa viridis</name>
    <dbReference type="NCBI Taxonomy" id="1274662"/>
    <lineage>
        <taxon>Eukaryota</taxon>
        <taxon>Viridiplantae</taxon>
        <taxon>Chlorophyta</taxon>
        <taxon>core chlorophytes</taxon>
        <taxon>Trebouxiophyceae</taxon>
        <taxon>Trebouxiophyceae incertae sedis</taxon>
        <taxon>Coccomyxaceae</taxon>
        <taxon>Coccomyxa</taxon>
    </lineage>
</organism>
<dbReference type="SMART" id="SM00278">
    <property type="entry name" value="HhH1"/>
    <property type="match status" value="4"/>
</dbReference>
<feature type="compositionally biased region" description="Basic and acidic residues" evidence="3">
    <location>
        <begin position="635"/>
        <end position="659"/>
    </location>
</feature>
<feature type="compositionally biased region" description="Polar residues" evidence="3">
    <location>
        <begin position="1260"/>
        <end position="1270"/>
    </location>
</feature>
<dbReference type="CDD" id="cd18809">
    <property type="entry name" value="SF1_C_RecD"/>
    <property type="match status" value="1"/>
</dbReference>
<keyword evidence="2" id="KW-0067">ATP-binding</keyword>
<dbReference type="InterPro" id="IPR010994">
    <property type="entry name" value="RuvA_2-like"/>
</dbReference>
<dbReference type="Gene3D" id="1.10.150.20">
    <property type="entry name" value="5' to 3' exonuclease, C-terminal subdomain"/>
    <property type="match status" value="2"/>
</dbReference>
<dbReference type="CDD" id="cd17933">
    <property type="entry name" value="DEXSc_RecD-like"/>
    <property type="match status" value="1"/>
</dbReference>
<keyword evidence="1" id="KW-0547">Nucleotide-binding</keyword>
<evidence type="ECO:0000256" key="2">
    <source>
        <dbReference type="ARBA" id="ARBA00022840"/>
    </source>
</evidence>
<feature type="compositionally biased region" description="Basic residues" evidence="3">
    <location>
        <begin position="1276"/>
        <end position="1289"/>
    </location>
</feature>
<dbReference type="Pfam" id="PF14520">
    <property type="entry name" value="HHH_5"/>
    <property type="match status" value="2"/>
</dbReference>
<feature type="region of interest" description="Disordered" evidence="3">
    <location>
        <begin position="1168"/>
        <end position="1309"/>
    </location>
</feature>
<dbReference type="Pfam" id="PF18335">
    <property type="entry name" value="SH3_13"/>
    <property type="match status" value="1"/>
</dbReference>
<evidence type="ECO:0000256" key="3">
    <source>
        <dbReference type="SAM" id="MobiDB-lite"/>
    </source>
</evidence>
<feature type="region of interest" description="Disordered" evidence="3">
    <location>
        <begin position="174"/>
        <end position="197"/>
    </location>
</feature>
<dbReference type="Pfam" id="PF14490">
    <property type="entry name" value="HHH_RecD2"/>
    <property type="match status" value="1"/>
</dbReference>
<feature type="region of interest" description="Disordered" evidence="3">
    <location>
        <begin position="627"/>
        <end position="664"/>
    </location>
</feature>
<dbReference type="SUPFAM" id="SSF52540">
    <property type="entry name" value="P-loop containing nucleoside triphosphate hydrolases"/>
    <property type="match status" value="2"/>
</dbReference>
<dbReference type="PANTHER" id="PTHR43788">
    <property type="entry name" value="DNA2/NAM7 HELICASE FAMILY MEMBER"/>
    <property type="match status" value="1"/>
</dbReference>
<evidence type="ECO:0000259" key="4">
    <source>
        <dbReference type="SMART" id="SM00278"/>
    </source>
</evidence>